<dbReference type="Pfam" id="PF18199">
    <property type="entry name" value="Dynein_C"/>
    <property type="match status" value="1"/>
</dbReference>
<dbReference type="InterPro" id="IPR041658">
    <property type="entry name" value="AAA_lid_11"/>
</dbReference>
<dbReference type="Proteomes" id="UP000267029">
    <property type="component" value="Unassembled WGS sequence"/>
</dbReference>
<evidence type="ECO:0000256" key="8">
    <source>
        <dbReference type="ARBA" id="ARBA00023273"/>
    </source>
</evidence>
<keyword evidence="3" id="KW-0963">Cytoplasm</keyword>
<keyword evidence="7" id="KW-0206">Cytoskeleton</keyword>
<evidence type="ECO:0008006" key="15">
    <source>
        <dbReference type="Google" id="ProtNLM"/>
    </source>
</evidence>
<evidence type="ECO:0000256" key="1">
    <source>
        <dbReference type="ARBA" id="ARBA00004138"/>
    </source>
</evidence>
<feature type="domain" description="Dynein heavy chain AAA lid" evidence="11">
    <location>
        <begin position="316"/>
        <end position="455"/>
    </location>
</feature>
<dbReference type="GO" id="GO:0005929">
    <property type="term" value="C:cilium"/>
    <property type="evidence" value="ECO:0007669"/>
    <property type="project" value="UniProtKB-SubCell"/>
</dbReference>
<evidence type="ECO:0000256" key="4">
    <source>
        <dbReference type="ARBA" id="ARBA00022741"/>
    </source>
</evidence>
<dbReference type="OrthoDB" id="5593012at2759"/>
<dbReference type="Gene3D" id="1.10.8.720">
    <property type="entry name" value="Region D6 of dynein motor"/>
    <property type="match status" value="1"/>
</dbReference>
<reference evidence="13 14" key="1">
    <citation type="submission" date="2018-10" db="EMBL/GenBank/DDBJ databases">
        <authorList>
            <consortium name="Pathogen Informatics"/>
        </authorList>
    </citation>
    <scope>NUCLEOTIDE SEQUENCE [LARGE SCALE GENOMIC DNA]</scope>
</reference>
<dbReference type="EMBL" id="UXSR01005234">
    <property type="protein sequence ID" value="VDD80079.1"/>
    <property type="molecule type" value="Genomic_DNA"/>
</dbReference>
<evidence type="ECO:0000256" key="9">
    <source>
        <dbReference type="SAM" id="MobiDB-lite"/>
    </source>
</evidence>
<dbReference type="Pfam" id="PF03028">
    <property type="entry name" value="Dynein_heavy"/>
    <property type="match status" value="1"/>
</dbReference>
<dbReference type="PANTHER" id="PTHR22878:SF71">
    <property type="entry name" value="DYNEIN, AXONEMAL, HEAVY CHAIN 3"/>
    <property type="match status" value="1"/>
</dbReference>
<evidence type="ECO:0000259" key="12">
    <source>
        <dbReference type="Pfam" id="PF18199"/>
    </source>
</evidence>
<dbReference type="FunFam" id="3.40.50.300:FF:000362">
    <property type="entry name" value="Dynein, axonemal, heavy chain 6"/>
    <property type="match status" value="1"/>
</dbReference>
<evidence type="ECO:0000256" key="3">
    <source>
        <dbReference type="ARBA" id="ARBA00022490"/>
    </source>
</evidence>
<proteinExistence type="predicted"/>
<sequence>MTLNKRYLDQVNTAMSLISSFYGEFTLVCPRPCKGEVEDSHWRFFLTGGVALENPYPNPAPEWLTEKSWSEIVRANDLNGLGGFIESVQQKPNAWKDVYDDSSPHAVTFPSPFEEATDLIRLVIVRCLRPDKVVPAVQNFIERKMGRQFLEPPAFNLAESYADSSCCTPLIFVLSPGADPLNALIRFGSDVGIKPTDIQSISLGQGQGPIAAKMIHTAIVEGSWVVLQNCHLAASWMTALEQICNEVIVPEKTHSDFRLWLTSYPSEDFPVSILQNGIKMTNEPPKGLRSNLLRSYSTDPISNKNFWNGCNKPHVWHKMLYGLCFFHGLVQERIKYGALGWNIPYQFNDSDLRISVRQLQMFLNDYDDLPMDALKYLTGECNYGGRVTDGNDRRCLVSLLSIFYNHDLVTQENYSLSPSGLYKVPPEGTYESYLDFIRTLPLLPSPEVYGLHENADITKDNQETAQLFGSILLTLPRESGGGEKSSESTVSDLALDILSKLPNDFDLHKVMKQYPVVYKESMNTVLRQELIRFNSLTSVVRSTLQGLLKAIEGFVVMSADLEEVYDSMLVGRVPAVWAARSYPSLKPLGGYIVDLLARLSFFNEWIIFDSPEIFWISGFYFTQSFLTGVLQNFARKYTIPIDTVGFDFVVQTTYVPSVLEPPESPIHNHEESEKPGEAEPAKAQPPPKLERLNKFGGLKKPEDGTLITGLYLDGARWDPKTNLIAESRPKVLFDAMPVIWLVPMEQGKVVTQAKYSCPVYKTSVRRGTLSTTGHSTNFVLSILLPTNRPESHWINRGLAALCQLDD</sequence>
<dbReference type="FunFam" id="1.20.1270.280:FF:000001">
    <property type="entry name" value="dynein heavy chain 7, axonemal"/>
    <property type="match status" value="1"/>
</dbReference>
<dbReference type="STRING" id="53468.A0A0R3UFY9"/>
<dbReference type="FunFam" id="1.10.8.720:FF:000001">
    <property type="entry name" value="dynein heavy chain 7, axonemal"/>
    <property type="match status" value="1"/>
</dbReference>
<dbReference type="Pfam" id="PF18198">
    <property type="entry name" value="AAA_lid_11"/>
    <property type="match status" value="1"/>
</dbReference>
<dbReference type="GO" id="GO:0007018">
    <property type="term" value="P:microtubule-based movement"/>
    <property type="evidence" value="ECO:0007669"/>
    <property type="project" value="InterPro"/>
</dbReference>
<evidence type="ECO:0000256" key="7">
    <source>
        <dbReference type="ARBA" id="ARBA00023212"/>
    </source>
</evidence>
<evidence type="ECO:0000256" key="5">
    <source>
        <dbReference type="ARBA" id="ARBA00023054"/>
    </source>
</evidence>
<evidence type="ECO:0000313" key="13">
    <source>
        <dbReference type="EMBL" id="VDD80079.1"/>
    </source>
</evidence>
<dbReference type="Gene3D" id="3.10.490.20">
    <property type="match status" value="1"/>
</dbReference>
<organism evidence="13 14">
    <name type="scientific">Mesocestoides corti</name>
    <name type="common">Flatworm</name>
    <dbReference type="NCBI Taxonomy" id="53468"/>
    <lineage>
        <taxon>Eukaryota</taxon>
        <taxon>Metazoa</taxon>
        <taxon>Spiralia</taxon>
        <taxon>Lophotrochozoa</taxon>
        <taxon>Platyhelminthes</taxon>
        <taxon>Cestoda</taxon>
        <taxon>Eucestoda</taxon>
        <taxon>Cyclophyllidea</taxon>
        <taxon>Mesocestoididae</taxon>
        <taxon>Mesocestoides</taxon>
    </lineage>
</organism>
<dbReference type="InterPro" id="IPR043160">
    <property type="entry name" value="Dynein_C_barrel"/>
</dbReference>
<keyword evidence="6" id="KW-0969">Cilium</keyword>
<name>A0A0R3UFY9_MESCO</name>
<evidence type="ECO:0000256" key="2">
    <source>
        <dbReference type="ARBA" id="ARBA00004245"/>
    </source>
</evidence>
<evidence type="ECO:0000259" key="11">
    <source>
        <dbReference type="Pfam" id="PF18198"/>
    </source>
</evidence>
<gene>
    <name evidence="13" type="ORF">MCOS_LOCUS6082</name>
</gene>
<dbReference type="GO" id="GO:0045505">
    <property type="term" value="F:dynein intermediate chain binding"/>
    <property type="evidence" value="ECO:0007669"/>
    <property type="project" value="InterPro"/>
</dbReference>
<dbReference type="InterPro" id="IPR041228">
    <property type="entry name" value="Dynein_C"/>
</dbReference>
<feature type="domain" description="Dynein heavy chain C-terminal" evidence="12">
    <location>
        <begin position="462"/>
        <end position="802"/>
    </location>
</feature>
<dbReference type="GO" id="GO:0051959">
    <property type="term" value="F:dynein light intermediate chain binding"/>
    <property type="evidence" value="ECO:0007669"/>
    <property type="project" value="InterPro"/>
</dbReference>
<keyword evidence="4" id="KW-0547">Nucleotide-binding</keyword>
<keyword evidence="8" id="KW-0966">Cell projection</keyword>
<dbReference type="Gene3D" id="3.40.50.300">
    <property type="entry name" value="P-loop containing nucleotide triphosphate hydrolases"/>
    <property type="match status" value="1"/>
</dbReference>
<dbReference type="InterPro" id="IPR026983">
    <property type="entry name" value="DHC"/>
</dbReference>
<comment type="subcellular location">
    <subcellularLocation>
        <location evidence="1">Cell projection</location>
        <location evidence="1">Cilium</location>
    </subcellularLocation>
    <subcellularLocation>
        <location evidence="2">Cytoplasm</location>
        <location evidence="2">Cytoskeleton</location>
    </subcellularLocation>
</comment>
<dbReference type="GO" id="GO:0000166">
    <property type="term" value="F:nucleotide binding"/>
    <property type="evidence" value="ECO:0007669"/>
    <property type="project" value="UniProtKB-KW"/>
</dbReference>
<dbReference type="InterPro" id="IPR042219">
    <property type="entry name" value="AAA_lid_11_sf"/>
</dbReference>
<evidence type="ECO:0000313" key="14">
    <source>
        <dbReference type="Proteomes" id="UP000267029"/>
    </source>
</evidence>
<dbReference type="GO" id="GO:0030286">
    <property type="term" value="C:dynein complex"/>
    <property type="evidence" value="ECO:0007669"/>
    <property type="project" value="InterPro"/>
</dbReference>
<feature type="compositionally biased region" description="Basic and acidic residues" evidence="9">
    <location>
        <begin position="666"/>
        <end position="680"/>
    </location>
</feature>
<feature type="domain" description="Dynein heavy chain region D6 P-loop" evidence="10">
    <location>
        <begin position="165"/>
        <end position="281"/>
    </location>
</feature>
<dbReference type="Gene3D" id="1.20.1270.280">
    <property type="match status" value="1"/>
</dbReference>
<evidence type="ECO:0000259" key="10">
    <source>
        <dbReference type="Pfam" id="PF03028"/>
    </source>
</evidence>
<keyword evidence="14" id="KW-1185">Reference proteome</keyword>
<feature type="region of interest" description="Disordered" evidence="9">
    <location>
        <begin position="660"/>
        <end position="692"/>
    </location>
</feature>
<accession>A0A0R3UFY9</accession>
<protein>
    <recommendedName>
        <fullName evidence="15">Dynein heavy chain C-terminal domain-containing protein</fullName>
    </recommendedName>
</protein>
<dbReference type="InterPro" id="IPR004273">
    <property type="entry name" value="Dynein_heavy_D6_P-loop"/>
</dbReference>
<dbReference type="AlphaFoldDB" id="A0A0R3UFY9"/>
<keyword evidence="5" id="KW-0175">Coiled coil</keyword>
<dbReference type="FunFam" id="3.10.490.20:FF:000005">
    <property type="entry name" value="Dynein axonemal heavy chain 6"/>
    <property type="match status" value="1"/>
</dbReference>
<dbReference type="PANTHER" id="PTHR22878">
    <property type="entry name" value="DYNEIN HEAVY CHAIN 6, AXONEMAL-LIKE-RELATED"/>
    <property type="match status" value="1"/>
</dbReference>
<dbReference type="GO" id="GO:0008569">
    <property type="term" value="F:minus-end-directed microtubule motor activity"/>
    <property type="evidence" value="ECO:0007669"/>
    <property type="project" value="InterPro"/>
</dbReference>
<dbReference type="InterPro" id="IPR027417">
    <property type="entry name" value="P-loop_NTPase"/>
</dbReference>
<evidence type="ECO:0000256" key="6">
    <source>
        <dbReference type="ARBA" id="ARBA00023069"/>
    </source>
</evidence>